<evidence type="ECO:0000313" key="2">
    <source>
        <dbReference type="Proteomes" id="UP000634476"/>
    </source>
</evidence>
<keyword evidence="2" id="KW-1185">Reference proteome</keyword>
<dbReference type="EMBL" id="BOOK01000001">
    <property type="protein sequence ID" value="GIH98112.1"/>
    <property type="molecule type" value="Genomic_DNA"/>
</dbReference>
<gene>
    <name evidence="1" type="ORF">Pta02_01210</name>
</gene>
<name>A0A8J3SSL5_9ACTN</name>
<dbReference type="RefSeq" id="WP_203872615.1">
    <property type="nucleotide sequence ID" value="NZ_BOOK01000001.1"/>
</dbReference>
<dbReference type="Proteomes" id="UP000634476">
    <property type="component" value="Unassembled WGS sequence"/>
</dbReference>
<evidence type="ECO:0000313" key="1">
    <source>
        <dbReference type="EMBL" id="GIH98112.1"/>
    </source>
</evidence>
<accession>A0A8J3SSL5</accession>
<sequence length="80" mass="9023">MSEVKTLVAGVYECALPERYAYSIRRHGHVVVIAMLPGYDRRVVMSHASRHRPKEELPAIRKALGLMEPDPPEEAALEAR</sequence>
<organism evidence="1 2">
    <name type="scientific">Planobispora takensis</name>
    <dbReference type="NCBI Taxonomy" id="1367882"/>
    <lineage>
        <taxon>Bacteria</taxon>
        <taxon>Bacillati</taxon>
        <taxon>Actinomycetota</taxon>
        <taxon>Actinomycetes</taxon>
        <taxon>Streptosporangiales</taxon>
        <taxon>Streptosporangiaceae</taxon>
        <taxon>Planobispora</taxon>
    </lineage>
</organism>
<dbReference type="AlphaFoldDB" id="A0A8J3SSL5"/>
<protein>
    <submittedName>
        <fullName evidence="1">Uncharacterized protein</fullName>
    </submittedName>
</protein>
<proteinExistence type="predicted"/>
<reference evidence="1" key="1">
    <citation type="submission" date="2021-01" db="EMBL/GenBank/DDBJ databases">
        <title>Whole genome shotgun sequence of Planobispora takensis NBRC 109077.</title>
        <authorList>
            <person name="Komaki H."/>
            <person name="Tamura T."/>
        </authorList>
    </citation>
    <scope>NUCLEOTIDE SEQUENCE</scope>
    <source>
        <strain evidence="1">NBRC 109077</strain>
    </source>
</reference>
<comment type="caution">
    <text evidence="1">The sequence shown here is derived from an EMBL/GenBank/DDBJ whole genome shotgun (WGS) entry which is preliminary data.</text>
</comment>